<dbReference type="CDD" id="cd06257">
    <property type="entry name" value="DnaJ"/>
    <property type="match status" value="1"/>
</dbReference>
<evidence type="ECO:0000256" key="2">
    <source>
        <dbReference type="SAM" id="MobiDB-lite"/>
    </source>
</evidence>
<feature type="compositionally biased region" description="Low complexity" evidence="2">
    <location>
        <begin position="376"/>
        <end position="387"/>
    </location>
</feature>
<dbReference type="Pfam" id="PF00226">
    <property type="entry name" value="DnaJ"/>
    <property type="match status" value="1"/>
</dbReference>
<dbReference type="PANTHER" id="PTHR45181">
    <property type="entry name" value="HEAT SHOCK PROTEIN DNAJ WITH TETRATRICOPEPTIDE REPEAT-CONTAINING PROTEIN"/>
    <property type="match status" value="1"/>
</dbReference>
<feature type="region of interest" description="Disordered" evidence="2">
    <location>
        <begin position="500"/>
        <end position="523"/>
    </location>
</feature>
<dbReference type="EMBL" id="BSYO01000010">
    <property type="protein sequence ID" value="GMH10318.1"/>
    <property type="molecule type" value="Genomic_DNA"/>
</dbReference>
<proteinExistence type="predicted"/>
<dbReference type="PROSITE" id="PS00636">
    <property type="entry name" value="DNAJ_1"/>
    <property type="match status" value="1"/>
</dbReference>
<comment type="caution">
    <text evidence="4">The sequence shown here is derived from an EMBL/GenBank/DDBJ whole genome shotgun (WGS) entry which is preliminary data.</text>
</comment>
<dbReference type="Proteomes" id="UP001279734">
    <property type="component" value="Unassembled WGS sequence"/>
</dbReference>
<feature type="region of interest" description="Disordered" evidence="2">
    <location>
        <begin position="158"/>
        <end position="189"/>
    </location>
</feature>
<gene>
    <name evidence="4" type="ORF">Nepgr_012159</name>
</gene>
<feature type="region of interest" description="Disordered" evidence="2">
    <location>
        <begin position="1251"/>
        <end position="1300"/>
    </location>
</feature>
<feature type="domain" description="J" evidence="3">
    <location>
        <begin position="1166"/>
        <end position="1251"/>
    </location>
</feature>
<dbReference type="InterPro" id="IPR011990">
    <property type="entry name" value="TPR-like_helical_dom_sf"/>
</dbReference>
<evidence type="ECO:0000313" key="4">
    <source>
        <dbReference type="EMBL" id="GMH10318.1"/>
    </source>
</evidence>
<keyword evidence="5" id="KW-1185">Reference proteome</keyword>
<sequence>MNPSNAEDNLLSGFPNWNDLSTTLQFNSPSLSKIGSEKAKFLGKSSDLSRPRMMKQKRQLNRRLGRSSETRKLDMGANPFRPVSGDFKGGISCGFEAGGSDSGGFRFQGPNNDVIGVESANPSISDDDGNVIIDEMRKMTIGNECMNTLHPRGTVTRQGVNVGRNLPPDGHDEMRNSNIEGPRGETGSVKLTRNHQAGVGIGSNDVMCGMLSSTLVPELHSKLKKLDIEDDRKLDGDRLSSGASDNIKFASESSIKNVSSVVSTVDSTFAHRMKNLNIKDPSERDCVKEDNFSKNSSTTDLMDTVILEEIAQLKISGGSETDNLNSFTHSEIKPDNIVGKYTPTESNPQFRKQGNDSSGSRVPQDQANDDPKLPETSSSPSTSFTFSGCNFQPMGSGPQAPCMDGTETNYRFSFSSKRDDFADNKTPAAKGKSFTCLNQTLEFTAKRDSVKDTLSRRRKGKVTEPTPVQLWLGKNFVPKESSFVGNSEPSECFSPMDVSPYQENAEPSATTEPSVTSEESFQLGNDQMSTGIQSTFPNDAIDEDLVTAIEHVHIVEADDVRSSKKKDLGAEVVFEESDSAVETESFQSANENLDVNGEAEVKSSINDEGKNSDGNSQYFSASSSVISGGTDFTFSASPSAHGQSSAAICHRRKKNRMKSVPDLYSSTKNARLSDASSAVQFSPISRGSVTLPHWLGHNEEAYSYQGKEGTNPEVYKALDSKEEFTSPSAAALEAKDACEKWRLRGNQAYANGDLDKAEDCYTQGMNCVSRTETSRDFLRALTLCYSNRAAVRMSLGRIREALLDCMAAAEIDPNFFRVQLRTANCYLALGEVGDAAQYFRKLLQAGTDVCVDRKLLLEASDGLQKAQKVNECMNDCAELLRQRTSNGAEGALGIIAGALAISPYADKLLEMKAEALFVLHRYEEVIQLCQQTLGTAEKNSPLLIDGNQSKNVEASEFLNKFSWQIWRYSIIFKSYFYLGKLEEIVDFLEKQEDLQSISDNNGSKALESSIPLLVTVQELLRHKSAGNGAFQAGRYAEAIDHYTAALSCNVESRPFTAICFGNRAAAYQALGQIVDAIADCSLAIALDGKYLKALSRRATLFEMIRDYDQAANDLERLESLLNKQTEEKINQPGGSDRSMGSVTDLRQVRTRLSYVEEQAKKEIPLDYYLILGVEPSATAPDLKKAYRKAALKHHPDKAGQSLARNENGDDGLWKEIAIGFHKDADKLFKMIGEAYSVLSDSSKRLRYEEEVRTATQKKTSGHNSYNSERSCSGRQWREPWQSYGSPLSRGFEAARSSRFS</sequence>
<feature type="compositionally biased region" description="Polar residues" evidence="2">
    <location>
        <begin position="1253"/>
        <end position="1273"/>
    </location>
</feature>
<feature type="compositionally biased region" description="Polar residues" evidence="2">
    <location>
        <begin position="501"/>
        <end position="523"/>
    </location>
</feature>
<dbReference type="PANTHER" id="PTHR45181:SF4">
    <property type="entry name" value="HEAT SHOCK PROTEIN DNAJ WITH TETRATRICOPEPTIDE REPEAT-CONTAINING PROTEIN"/>
    <property type="match status" value="1"/>
</dbReference>
<feature type="compositionally biased region" description="Basic and acidic residues" evidence="2">
    <location>
        <begin position="599"/>
        <end position="611"/>
    </location>
</feature>
<keyword evidence="1" id="KW-0175">Coiled coil</keyword>
<protein>
    <recommendedName>
        <fullName evidence="3">J domain-containing protein</fullName>
    </recommendedName>
</protein>
<dbReference type="Gene3D" id="1.25.40.10">
    <property type="entry name" value="Tetratricopeptide repeat domain"/>
    <property type="match status" value="2"/>
</dbReference>
<organism evidence="4 5">
    <name type="scientific">Nepenthes gracilis</name>
    <name type="common">Slender pitcher plant</name>
    <dbReference type="NCBI Taxonomy" id="150966"/>
    <lineage>
        <taxon>Eukaryota</taxon>
        <taxon>Viridiplantae</taxon>
        <taxon>Streptophyta</taxon>
        <taxon>Embryophyta</taxon>
        <taxon>Tracheophyta</taxon>
        <taxon>Spermatophyta</taxon>
        <taxon>Magnoliopsida</taxon>
        <taxon>eudicotyledons</taxon>
        <taxon>Gunneridae</taxon>
        <taxon>Pentapetalae</taxon>
        <taxon>Caryophyllales</taxon>
        <taxon>Nepenthaceae</taxon>
        <taxon>Nepenthes</taxon>
    </lineage>
</organism>
<dbReference type="InterPro" id="IPR001623">
    <property type="entry name" value="DnaJ_domain"/>
</dbReference>
<feature type="compositionally biased region" description="Basic residues" evidence="2">
    <location>
        <begin position="52"/>
        <end position="65"/>
    </location>
</feature>
<dbReference type="SMART" id="SM00271">
    <property type="entry name" value="DnaJ"/>
    <property type="match status" value="1"/>
</dbReference>
<feature type="compositionally biased region" description="Polar residues" evidence="2">
    <location>
        <begin position="343"/>
        <end position="366"/>
    </location>
</feature>
<dbReference type="PRINTS" id="PR00625">
    <property type="entry name" value="JDOMAIN"/>
</dbReference>
<reference evidence="4" key="1">
    <citation type="submission" date="2023-05" db="EMBL/GenBank/DDBJ databases">
        <title>Nepenthes gracilis genome sequencing.</title>
        <authorList>
            <person name="Fukushima K."/>
        </authorList>
    </citation>
    <scope>NUCLEOTIDE SEQUENCE</scope>
    <source>
        <strain evidence="4">SING2019-196</strain>
    </source>
</reference>
<feature type="compositionally biased region" description="Polar residues" evidence="2">
    <location>
        <begin position="318"/>
        <end position="329"/>
    </location>
</feature>
<feature type="region of interest" description="Disordered" evidence="2">
    <location>
        <begin position="582"/>
        <end position="616"/>
    </location>
</feature>
<dbReference type="SUPFAM" id="SSF46565">
    <property type="entry name" value="Chaperone J-domain"/>
    <property type="match status" value="1"/>
</dbReference>
<evidence type="ECO:0000313" key="5">
    <source>
        <dbReference type="Proteomes" id="UP001279734"/>
    </source>
</evidence>
<name>A0AAD3XMT2_NEPGR</name>
<dbReference type="SUPFAM" id="SSF48452">
    <property type="entry name" value="TPR-like"/>
    <property type="match status" value="2"/>
</dbReference>
<accession>A0AAD3XMT2</accession>
<feature type="region of interest" description="Disordered" evidence="2">
    <location>
        <begin position="318"/>
        <end position="390"/>
    </location>
</feature>
<dbReference type="InterPro" id="IPR018253">
    <property type="entry name" value="DnaJ_domain_CS"/>
</dbReference>
<dbReference type="InterPro" id="IPR019734">
    <property type="entry name" value="TPR_rpt"/>
</dbReference>
<feature type="coiled-coil region" evidence="1">
    <location>
        <begin position="1100"/>
        <end position="1127"/>
    </location>
</feature>
<dbReference type="InterPro" id="IPR036869">
    <property type="entry name" value="J_dom_sf"/>
</dbReference>
<feature type="region of interest" description="Disordered" evidence="2">
    <location>
        <begin position="42"/>
        <end position="81"/>
    </location>
</feature>
<dbReference type="Gene3D" id="1.10.287.110">
    <property type="entry name" value="DnaJ domain"/>
    <property type="match status" value="1"/>
</dbReference>
<feature type="compositionally biased region" description="Polar residues" evidence="2">
    <location>
        <begin position="582"/>
        <end position="593"/>
    </location>
</feature>
<dbReference type="PROSITE" id="PS50076">
    <property type="entry name" value="DNAJ_2"/>
    <property type="match status" value="1"/>
</dbReference>
<evidence type="ECO:0000256" key="1">
    <source>
        <dbReference type="SAM" id="Coils"/>
    </source>
</evidence>
<dbReference type="SMART" id="SM00028">
    <property type="entry name" value="TPR"/>
    <property type="match status" value="7"/>
</dbReference>
<evidence type="ECO:0000259" key="3">
    <source>
        <dbReference type="PROSITE" id="PS50076"/>
    </source>
</evidence>